<organism evidence="2 3">
    <name type="scientific">Marmota monax</name>
    <name type="common">Woodchuck</name>
    <dbReference type="NCBI Taxonomy" id="9995"/>
    <lineage>
        <taxon>Eukaryota</taxon>
        <taxon>Metazoa</taxon>
        <taxon>Chordata</taxon>
        <taxon>Craniata</taxon>
        <taxon>Vertebrata</taxon>
        <taxon>Euteleostomi</taxon>
        <taxon>Mammalia</taxon>
        <taxon>Eutheria</taxon>
        <taxon>Euarchontoglires</taxon>
        <taxon>Glires</taxon>
        <taxon>Rodentia</taxon>
        <taxon>Sciuromorpha</taxon>
        <taxon>Sciuridae</taxon>
        <taxon>Xerinae</taxon>
        <taxon>Marmotini</taxon>
        <taxon>Marmota</taxon>
    </lineage>
</organism>
<feature type="compositionally biased region" description="Low complexity" evidence="1">
    <location>
        <begin position="77"/>
        <end position="88"/>
    </location>
</feature>
<gene>
    <name evidence="2" type="ORF">MONAX_5E042302</name>
</gene>
<name>A0A5E4A0D2_MARMO</name>
<dbReference type="EMBL" id="CABDUW010000001">
    <property type="protein sequence ID" value="VTJ50673.1"/>
    <property type="molecule type" value="Genomic_DNA"/>
</dbReference>
<keyword evidence="3" id="KW-1185">Reference proteome</keyword>
<comment type="caution">
    <text evidence="2">The sequence shown here is derived from an EMBL/GenBank/DDBJ whole genome shotgun (WGS) entry which is preliminary data.</text>
</comment>
<feature type="compositionally biased region" description="Gly residues" evidence="1">
    <location>
        <begin position="1"/>
        <end position="12"/>
    </location>
</feature>
<proteinExistence type="predicted"/>
<dbReference type="AlphaFoldDB" id="A0A5E4A0D2"/>
<feature type="region of interest" description="Disordered" evidence="1">
    <location>
        <begin position="1"/>
        <end position="93"/>
    </location>
</feature>
<sequence length="443" mass="45571">MGGGGHGEGGHGWEPCGTLPTDSSDLRSWDAGGLGPLLWGLREERAARSSPEGQCASWRPPGFPPLSPGGEGHGRKAGAVPRAEAAAGARGGCGGPELWERLAGLHEVLAGAGGGGGHPPEDLEGRRSSDNTEAPEDPKPRVHLGPGPAPAPASDPGLHARHSPALGPANGPRIEPCPHGRPGPHWALPSPVGPHHGLGLEAAGAFAPEQGQEPELHQGTVGATPAPASSLSLHLPAPSWAVPLGTSSPVPWSLFPFLLVLLTLGLAPPLAPVPVTLAPNPQGSCHDPLCPGFPPPPMAIGGGPGPRWQHPVLRRQELQERSLLKLYQSCEECSEEHLTQKQEEGELSQARHCCPQAPRPCVGPLGYLQVAWAQGAWEVAPAHSAVPTDFSDLRSGLCQLQGGRGPAEPGGLRRLCGLTPSCSDCPLGRKLGRDTVLPGPGLS</sequence>
<evidence type="ECO:0000313" key="2">
    <source>
        <dbReference type="EMBL" id="VTJ50673.1"/>
    </source>
</evidence>
<reference evidence="2" key="1">
    <citation type="submission" date="2019-04" db="EMBL/GenBank/DDBJ databases">
        <authorList>
            <person name="Alioto T."/>
            <person name="Alioto T."/>
        </authorList>
    </citation>
    <scope>NUCLEOTIDE SEQUENCE [LARGE SCALE GENOMIC DNA]</scope>
</reference>
<dbReference type="Proteomes" id="UP000335636">
    <property type="component" value="Unassembled WGS sequence"/>
</dbReference>
<protein>
    <submittedName>
        <fullName evidence="2">Uncharacterized protein</fullName>
    </submittedName>
</protein>
<accession>A0A5E4A0D2</accession>
<evidence type="ECO:0000313" key="3">
    <source>
        <dbReference type="Proteomes" id="UP000335636"/>
    </source>
</evidence>
<feature type="region of interest" description="Disordered" evidence="1">
    <location>
        <begin position="109"/>
        <end position="191"/>
    </location>
</feature>
<feature type="compositionally biased region" description="Basic and acidic residues" evidence="1">
    <location>
        <begin position="119"/>
        <end position="140"/>
    </location>
</feature>
<evidence type="ECO:0000256" key="1">
    <source>
        <dbReference type="SAM" id="MobiDB-lite"/>
    </source>
</evidence>